<gene>
    <name evidence="2" type="ORF">GIB67_033811</name>
</gene>
<organism evidence="2 3">
    <name type="scientific">Kingdonia uniflora</name>
    <dbReference type="NCBI Taxonomy" id="39325"/>
    <lineage>
        <taxon>Eukaryota</taxon>
        <taxon>Viridiplantae</taxon>
        <taxon>Streptophyta</taxon>
        <taxon>Embryophyta</taxon>
        <taxon>Tracheophyta</taxon>
        <taxon>Spermatophyta</taxon>
        <taxon>Magnoliopsida</taxon>
        <taxon>Ranunculales</taxon>
        <taxon>Circaeasteraceae</taxon>
        <taxon>Kingdonia</taxon>
    </lineage>
</organism>
<protein>
    <submittedName>
        <fullName evidence="2">Uncharacterized protein</fullName>
    </submittedName>
</protein>
<proteinExistence type="predicted"/>
<name>A0A7J7LIP0_9MAGN</name>
<accession>A0A7J7LIP0</accession>
<comment type="caution">
    <text evidence="2">The sequence shown here is derived from an EMBL/GenBank/DDBJ whole genome shotgun (WGS) entry which is preliminary data.</text>
</comment>
<dbReference type="OrthoDB" id="1927928at2759"/>
<dbReference type="EMBL" id="JACGCM010002260">
    <property type="protein sequence ID" value="KAF6142384.1"/>
    <property type="molecule type" value="Genomic_DNA"/>
</dbReference>
<evidence type="ECO:0000313" key="2">
    <source>
        <dbReference type="EMBL" id="KAF6142384.1"/>
    </source>
</evidence>
<keyword evidence="3" id="KW-1185">Reference proteome</keyword>
<feature type="region of interest" description="Disordered" evidence="1">
    <location>
        <begin position="1"/>
        <end position="52"/>
    </location>
</feature>
<reference evidence="2 3" key="1">
    <citation type="journal article" date="2020" name="IScience">
        <title>Genome Sequencing of the Endangered Kingdonia uniflora (Circaeasteraceae, Ranunculales) Reveals Potential Mechanisms of Evolutionary Specialization.</title>
        <authorList>
            <person name="Sun Y."/>
            <person name="Deng T."/>
            <person name="Zhang A."/>
            <person name="Moore M.J."/>
            <person name="Landis J.B."/>
            <person name="Lin N."/>
            <person name="Zhang H."/>
            <person name="Zhang X."/>
            <person name="Huang J."/>
            <person name="Zhang X."/>
            <person name="Sun H."/>
            <person name="Wang H."/>
        </authorList>
    </citation>
    <scope>NUCLEOTIDE SEQUENCE [LARGE SCALE GENOMIC DNA]</scope>
    <source>
        <strain evidence="2">TB1705</strain>
        <tissue evidence="2">Leaf</tissue>
    </source>
</reference>
<dbReference type="AlphaFoldDB" id="A0A7J7LIP0"/>
<feature type="compositionally biased region" description="Polar residues" evidence="1">
    <location>
        <begin position="1"/>
        <end position="17"/>
    </location>
</feature>
<sequence length="87" mass="9014">MASNTNTTKGSETTVVNTVDHRSPAGQDQPETNENVQIIHETQPAGESAGKTGVTGALLDAKQAANNTFETAKKAVSGNKTTKEGTE</sequence>
<dbReference type="Proteomes" id="UP000541444">
    <property type="component" value="Unassembled WGS sequence"/>
</dbReference>
<evidence type="ECO:0000256" key="1">
    <source>
        <dbReference type="SAM" id="MobiDB-lite"/>
    </source>
</evidence>
<evidence type="ECO:0000313" key="3">
    <source>
        <dbReference type="Proteomes" id="UP000541444"/>
    </source>
</evidence>